<name>A0ABN3A4T1_9ACTN</name>
<comment type="caution">
    <text evidence="3">The sequence shown here is derived from an EMBL/GenBank/DDBJ whole genome shotgun (WGS) entry which is preliminary data.</text>
</comment>
<keyword evidence="2" id="KW-0732">Signal</keyword>
<protein>
    <submittedName>
        <fullName evidence="3">Uncharacterized protein</fullName>
    </submittedName>
</protein>
<dbReference type="RefSeq" id="WP_344468426.1">
    <property type="nucleotide sequence ID" value="NZ_BAAANT010000040.1"/>
</dbReference>
<feature type="compositionally biased region" description="Basic and acidic residues" evidence="1">
    <location>
        <begin position="51"/>
        <end position="125"/>
    </location>
</feature>
<dbReference type="Proteomes" id="UP001422759">
    <property type="component" value="Unassembled WGS sequence"/>
</dbReference>
<feature type="compositionally biased region" description="Gly residues" evidence="1">
    <location>
        <begin position="142"/>
        <end position="157"/>
    </location>
</feature>
<reference evidence="3 4" key="1">
    <citation type="journal article" date="2019" name="Int. J. Syst. Evol. Microbiol.">
        <title>The Global Catalogue of Microorganisms (GCM) 10K type strain sequencing project: providing services to taxonomists for standard genome sequencing and annotation.</title>
        <authorList>
            <consortium name="The Broad Institute Genomics Platform"/>
            <consortium name="The Broad Institute Genome Sequencing Center for Infectious Disease"/>
            <person name="Wu L."/>
            <person name="Ma J."/>
        </authorList>
    </citation>
    <scope>NUCLEOTIDE SEQUENCE [LARGE SCALE GENOMIC DNA]</scope>
    <source>
        <strain evidence="3 4">JCM 14560</strain>
    </source>
</reference>
<evidence type="ECO:0000313" key="3">
    <source>
        <dbReference type="EMBL" id="GAA2153970.1"/>
    </source>
</evidence>
<feature type="region of interest" description="Disordered" evidence="1">
    <location>
        <begin position="26"/>
        <end position="159"/>
    </location>
</feature>
<feature type="chain" id="PRO_5045473816" evidence="2">
    <location>
        <begin position="27"/>
        <end position="184"/>
    </location>
</feature>
<gene>
    <name evidence="3" type="ORF">GCM10009760_52360</name>
</gene>
<evidence type="ECO:0000256" key="1">
    <source>
        <dbReference type="SAM" id="MobiDB-lite"/>
    </source>
</evidence>
<accession>A0ABN3A4T1</accession>
<organism evidence="3 4">
    <name type="scientific">Kitasatospora kazusensis</name>
    <dbReference type="NCBI Taxonomy" id="407974"/>
    <lineage>
        <taxon>Bacteria</taxon>
        <taxon>Bacillati</taxon>
        <taxon>Actinomycetota</taxon>
        <taxon>Actinomycetes</taxon>
        <taxon>Kitasatosporales</taxon>
        <taxon>Streptomycetaceae</taxon>
        <taxon>Kitasatospora</taxon>
    </lineage>
</organism>
<evidence type="ECO:0000313" key="4">
    <source>
        <dbReference type="Proteomes" id="UP001422759"/>
    </source>
</evidence>
<dbReference type="EMBL" id="BAAANT010000040">
    <property type="protein sequence ID" value="GAA2153970.1"/>
    <property type="molecule type" value="Genomic_DNA"/>
</dbReference>
<feature type="signal peptide" evidence="2">
    <location>
        <begin position="1"/>
        <end position="26"/>
    </location>
</feature>
<proteinExistence type="predicted"/>
<keyword evidence="4" id="KW-1185">Reference proteome</keyword>
<sequence>MRVERTLLAGAAVAAVLALGSPIAYADTAPAPKSATVDDQKVWQDQPSAADEQKAGADKPGADKPAADKPPAEKPAADKPATDKKVVKEDAKKDDGKKEEVNKDDAKKDDGKKEDDSAKGGKETSDEADAPWQEDQKPHGGVHTGGGALSVSGGGLASGAALLAGGIGVGAYALRRRGSATGSA</sequence>
<evidence type="ECO:0000256" key="2">
    <source>
        <dbReference type="SAM" id="SignalP"/>
    </source>
</evidence>